<reference evidence="2" key="1">
    <citation type="submission" date="2023-05" db="EMBL/GenBank/DDBJ databases">
        <title>Nepenthes gracilis genome sequencing.</title>
        <authorList>
            <person name="Fukushima K."/>
        </authorList>
    </citation>
    <scope>NUCLEOTIDE SEQUENCE</scope>
    <source>
        <strain evidence="2">SING2019-196</strain>
    </source>
</reference>
<protein>
    <submittedName>
        <fullName evidence="2">Uncharacterized protein</fullName>
    </submittedName>
</protein>
<feature type="compositionally biased region" description="Basic and acidic residues" evidence="1">
    <location>
        <begin position="161"/>
        <end position="181"/>
    </location>
</feature>
<dbReference type="Proteomes" id="UP001279734">
    <property type="component" value="Unassembled WGS sequence"/>
</dbReference>
<feature type="region of interest" description="Disordered" evidence="1">
    <location>
        <begin position="134"/>
        <end position="181"/>
    </location>
</feature>
<proteinExistence type="predicted"/>
<evidence type="ECO:0000256" key="1">
    <source>
        <dbReference type="SAM" id="MobiDB-lite"/>
    </source>
</evidence>
<evidence type="ECO:0000313" key="3">
    <source>
        <dbReference type="Proteomes" id="UP001279734"/>
    </source>
</evidence>
<keyword evidence="3" id="KW-1185">Reference proteome</keyword>
<sequence>MLMDLRPADAGEQLVPMWSWAELLMVPVDAAGIADFGSCWLAVAITDGAVLPSLVSCYWCRLAYDAMGLLLESEAGRLSPRPLCTWTLLPVPWWCSWAIDVEALHILWRKASGRLPRPRWPHQQGNTFHITIQGIDGNKPAQGANGHIDQAPNSQTRQRNKLVEHSIKKARRTEIPRQQKE</sequence>
<accession>A0AAD3SX09</accession>
<gene>
    <name evidence="2" type="ORF">Nepgr_020448</name>
</gene>
<name>A0AAD3SX09_NEPGR</name>
<comment type="caution">
    <text evidence="2">The sequence shown here is derived from an EMBL/GenBank/DDBJ whole genome shotgun (WGS) entry which is preliminary data.</text>
</comment>
<organism evidence="2 3">
    <name type="scientific">Nepenthes gracilis</name>
    <name type="common">Slender pitcher plant</name>
    <dbReference type="NCBI Taxonomy" id="150966"/>
    <lineage>
        <taxon>Eukaryota</taxon>
        <taxon>Viridiplantae</taxon>
        <taxon>Streptophyta</taxon>
        <taxon>Embryophyta</taxon>
        <taxon>Tracheophyta</taxon>
        <taxon>Spermatophyta</taxon>
        <taxon>Magnoliopsida</taxon>
        <taxon>eudicotyledons</taxon>
        <taxon>Gunneridae</taxon>
        <taxon>Pentapetalae</taxon>
        <taxon>Caryophyllales</taxon>
        <taxon>Nepenthaceae</taxon>
        <taxon>Nepenthes</taxon>
    </lineage>
</organism>
<evidence type="ECO:0000313" key="2">
    <source>
        <dbReference type="EMBL" id="GMH18607.1"/>
    </source>
</evidence>
<dbReference type="AlphaFoldDB" id="A0AAD3SX09"/>
<dbReference type="EMBL" id="BSYO01000019">
    <property type="protein sequence ID" value="GMH18607.1"/>
    <property type="molecule type" value="Genomic_DNA"/>
</dbReference>